<dbReference type="InterPro" id="IPR006140">
    <property type="entry name" value="D-isomer_DH_NAD-bd"/>
</dbReference>
<reference evidence="7 8" key="1">
    <citation type="journal article" date="2015" name="Genome Announc.">
        <title>Expanding the biotechnology potential of lactobacilli through comparative genomics of 213 strains and associated genera.</title>
        <authorList>
            <person name="Sun Z."/>
            <person name="Harris H.M."/>
            <person name="McCann A."/>
            <person name="Guo C."/>
            <person name="Argimon S."/>
            <person name="Zhang W."/>
            <person name="Yang X."/>
            <person name="Jeffery I.B."/>
            <person name="Cooney J.C."/>
            <person name="Kagawa T.F."/>
            <person name="Liu W."/>
            <person name="Song Y."/>
            <person name="Salvetti E."/>
            <person name="Wrobel A."/>
            <person name="Rasinkangas P."/>
            <person name="Parkhill J."/>
            <person name="Rea M.C."/>
            <person name="O'Sullivan O."/>
            <person name="Ritari J."/>
            <person name="Douillard F.P."/>
            <person name="Paul Ross R."/>
            <person name="Yang R."/>
            <person name="Briner A.E."/>
            <person name="Felis G.E."/>
            <person name="de Vos W.M."/>
            <person name="Barrangou R."/>
            <person name="Klaenhammer T.R."/>
            <person name="Caufield P.W."/>
            <person name="Cui Y."/>
            <person name="Zhang H."/>
            <person name="O'Toole P.W."/>
        </authorList>
    </citation>
    <scope>NUCLEOTIDE SEQUENCE [LARGE SCALE GENOMIC DNA]</scope>
    <source>
        <strain evidence="7 8">DSM 22697</strain>
    </source>
</reference>
<sequence length="330" mass="35375">MKIIVYGAKLDELAYFEAWQKTHAQTLTIHPEPLDETTVGWAQGFDGVNCLQTTPYSAAVFAQLAAFGIHFLTIRNVGLDNLDLAAAKQAGIRIANVPAYSPSAIAEFSVTMTLYLLRRLGETRGPLAAGNWGQAASFLGRELGQSTVGVVGAGRIGQAAIRLFSGFGANVLAYDPHPGHPEPRATYVELPQLLAESDVVDLHVPGVPANYHLIDDAALKSMKPDAILVNTARGNLVDTTALLKHLQSGHLGGAGIDTYEHESPALLRYEQTGMFSDPQWEALAQLPNVLLTPHVAYHTATAVQNMVNFSLANLVSFLTSGEAVDEVIIK</sequence>
<dbReference type="AlphaFoldDB" id="A0A0R2FAE0"/>
<dbReference type="InterPro" id="IPR036291">
    <property type="entry name" value="NAD(P)-bd_dom_sf"/>
</dbReference>
<dbReference type="SUPFAM" id="SSF52283">
    <property type="entry name" value="Formate/glycerate dehydrogenase catalytic domain-like"/>
    <property type="match status" value="1"/>
</dbReference>
<dbReference type="InterPro" id="IPR058205">
    <property type="entry name" value="D-LDH-like"/>
</dbReference>
<evidence type="ECO:0000313" key="8">
    <source>
        <dbReference type="Proteomes" id="UP000050865"/>
    </source>
</evidence>
<dbReference type="Pfam" id="PF02826">
    <property type="entry name" value="2-Hacid_dh_C"/>
    <property type="match status" value="1"/>
</dbReference>
<dbReference type="PANTHER" id="PTHR43026:SF1">
    <property type="entry name" value="2-HYDROXYACID DEHYDROGENASE HOMOLOG 1-RELATED"/>
    <property type="match status" value="1"/>
</dbReference>
<comment type="similarity">
    <text evidence="1 4">Belongs to the D-isomer specific 2-hydroxyacid dehydrogenase family.</text>
</comment>
<accession>A0A0R2FAE0</accession>
<evidence type="ECO:0000256" key="3">
    <source>
        <dbReference type="ARBA" id="ARBA00023027"/>
    </source>
</evidence>
<evidence type="ECO:0000256" key="4">
    <source>
        <dbReference type="RuleBase" id="RU003719"/>
    </source>
</evidence>
<dbReference type="EMBL" id="AYZJ01000014">
    <property type="protein sequence ID" value="KRN25327.1"/>
    <property type="molecule type" value="Genomic_DNA"/>
</dbReference>
<dbReference type="PANTHER" id="PTHR43026">
    <property type="entry name" value="2-HYDROXYACID DEHYDROGENASE HOMOLOG 1-RELATED"/>
    <property type="match status" value="1"/>
</dbReference>
<proteinExistence type="inferred from homology"/>
<evidence type="ECO:0000256" key="2">
    <source>
        <dbReference type="ARBA" id="ARBA00023002"/>
    </source>
</evidence>
<dbReference type="PROSITE" id="PS00671">
    <property type="entry name" value="D_2_HYDROXYACID_DH_3"/>
    <property type="match status" value="1"/>
</dbReference>
<dbReference type="Proteomes" id="UP000050865">
    <property type="component" value="Unassembled WGS sequence"/>
</dbReference>
<dbReference type="Pfam" id="PF00389">
    <property type="entry name" value="2-Hacid_dh"/>
    <property type="match status" value="1"/>
</dbReference>
<evidence type="ECO:0000259" key="6">
    <source>
        <dbReference type="Pfam" id="PF02826"/>
    </source>
</evidence>
<protein>
    <submittedName>
        <fullName evidence="7">D-lactate dehydrogenase</fullName>
    </submittedName>
</protein>
<dbReference type="InterPro" id="IPR029752">
    <property type="entry name" value="D-isomer_DH_CS1"/>
</dbReference>
<keyword evidence="3" id="KW-0520">NAD</keyword>
<comment type="caution">
    <text evidence="7">The sequence shown here is derived from an EMBL/GenBank/DDBJ whole genome shotgun (WGS) entry which is preliminary data.</text>
</comment>
<dbReference type="InterPro" id="IPR006139">
    <property type="entry name" value="D-isomer_2_OHA_DH_cat_dom"/>
</dbReference>
<name>A0A0R2FAE0_9LACO</name>
<dbReference type="InterPro" id="IPR029753">
    <property type="entry name" value="D-isomer_DH_CS"/>
</dbReference>
<evidence type="ECO:0000259" key="5">
    <source>
        <dbReference type="Pfam" id="PF00389"/>
    </source>
</evidence>
<evidence type="ECO:0000256" key="1">
    <source>
        <dbReference type="ARBA" id="ARBA00005854"/>
    </source>
</evidence>
<dbReference type="Gene3D" id="3.40.50.720">
    <property type="entry name" value="NAD(P)-binding Rossmann-like Domain"/>
    <property type="match status" value="2"/>
</dbReference>
<dbReference type="PATRIC" id="fig|1423730.4.peg.721"/>
<keyword evidence="2 4" id="KW-0560">Oxidoreductase</keyword>
<feature type="domain" description="D-isomer specific 2-hydroxyacid dehydrogenase catalytic" evidence="5">
    <location>
        <begin position="10"/>
        <end position="327"/>
    </location>
</feature>
<feature type="domain" description="D-isomer specific 2-hydroxyacid dehydrogenase NAD-binding" evidence="6">
    <location>
        <begin position="111"/>
        <end position="296"/>
    </location>
</feature>
<gene>
    <name evidence="7" type="ORF">FC75_GL000689</name>
</gene>
<keyword evidence="8" id="KW-1185">Reference proteome</keyword>
<dbReference type="RefSeq" id="WP_056989015.1">
    <property type="nucleotide sequence ID" value="NZ_AYZJ01000014.1"/>
</dbReference>
<dbReference type="GO" id="GO:0008720">
    <property type="term" value="F:D-lactate dehydrogenase (NAD+) activity"/>
    <property type="evidence" value="ECO:0007669"/>
    <property type="project" value="TreeGrafter"/>
</dbReference>
<evidence type="ECO:0000313" key="7">
    <source>
        <dbReference type="EMBL" id="KRN25327.1"/>
    </source>
</evidence>
<dbReference type="PROSITE" id="PS00065">
    <property type="entry name" value="D_2_HYDROXYACID_DH_1"/>
    <property type="match status" value="1"/>
</dbReference>
<dbReference type="CDD" id="cd12186">
    <property type="entry name" value="LDH"/>
    <property type="match status" value="1"/>
</dbReference>
<organism evidence="7 8">
    <name type="scientific">Lacticaseibacillus camelliae DSM 22697 = JCM 13995</name>
    <dbReference type="NCBI Taxonomy" id="1423730"/>
    <lineage>
        <taxon>Bacteria</taxon>
        <taxon>Bacillati</taxon>
        <taxon>Bacillota</taxon>
        <taxon>Bacilli</taxon>
        <taxon>Lactobacillales</taxon>
        <taxon>Lactobacillaceae</taxon>
        <taxon>Lacticaseibacillus</taxon>
    </lineage>
</organism>
<dbReference type="GO" id="GO:0051287">
    <property type="term" value="F:NAD binding"/>
    <property type="evidence" value="ECO:0007669"/>
    <property type="project" value="InterPro"/>
</dbReference>
<dbReference type="STRING" id="1423730.FC75_GL000689"/>
<dbReference type="PROSITE" id="PS00670">
    <property type="entry name" value="D_2_HYDROXYACID_DH_2"/>
    <property type="match status" value="1"/>
</dbReference>
<dbReference type="SUPFAM" id="SSF51735">
    <property type="entry name" value="NAD(P)-binding Rossmann-fold domains"/>
    <property type="match status" value="1"/>
</dbReference>